<name>A0A0C5J0X5_9PROT</name>
<accession>A0A0C5J0X5</accession>
<dbReference type="EMBL" id="CP010554">
    <property type="protein sequence ID" value="AJP48737.1"/>
    <property type="molecule type" value="Genomic_DNA"/>
</dbReference>
<dbReference type="Pfam" id="PF00486">
    <property type="entry name" value="Trans_reg_C"/>
    <property type="match status" value="1"/>
</dbReference>
<dbReference type="CDD" id="cd00383">
    <property type="entry name" value="trans_reg_C"/>
    <property type="match status" value="1"/>
</dbReference>
<protein>
    <recommendedName>
        <fullName evidence="14">XRE family transcriptional regulator</fullName>
    </recommendedName>
</protein>
<evidence type="ECO:0000256" key="9">
    <source>
        <dbReference type="PROSITE-ProRule" id="PRU01091"/>
    </source>
</evidence>
<dbReference type="Proteomes" id="UP000061603">
    <property type="component" value="Chromosome"/>
</dbReference>
<evidence type="ECO:0000256" key="5">
    <source>
        <dbReference type="ARBA" id="ARBA00023015"/>
    </source>
</evidence>
<dbReference type="RefSeq" id="WP_202634746.1">
    <property type="nucleotide sequence ID" value="NZ_CP010554.1"/>
</dbReference>
<keyword evidence="2" id="KW-0963">Cytoplasm</keyword>
<evidence type="ECO:0000259" key="10">
    <source>
        <dbReference type="PROSITE" id="PS50110"/>
    </source>
</evidence>
<reference evidence="12 13" key="1">
    <citation type="journal article" date="2015" name="Genome Announc.">
        <title>Complete Genome Sequence of a Novel Bacterium within the Family Rhodocyclaceae That Degrades Polycyclic Aromatic Hydrocarbons.</title>
        <authorList>
            <person name="Singleton D.R."/>
            <person name="Dickey A.N."/>
            <person name="Scholl E.H."/>
            <person name="Wright F.A."/>
            <person name="Aitken M.D."/>
        </authorList>
    </citation>
    <scope>NUCLEOTIDE SEQUENCE [LARGE SCALE GENOMIC DNA]</scope>
    <source>
        <strain evidence="13">PG1-Ca6</strain>
    </source>
</reference>
<dbReference type="GO" id="GO:0006355">
    <property type="term" value="P:regulation of DNA-templated transcription"/>
    <property type="evidence" value="ECO:0007669"/>
    <property type="project" value="InterPro"/>
</dbReference>
<dbReference type="SMART" id="SM00862">
    <property type="entry name" value="Trans_reg_C"/>
    <property type="match status" value="1"/>
</dbReference>
<keyword evidence="5" id="KW-0805">Transcription regulation</keyword>
<evidence type="ECO:0000313" key="13">
    <source>
        <dbReference type="Proteomes" id="UP000061603"/>
    </source>
</evidence>
<dbReference type="PROSITE" id="PS51755">
    <property type="entry name" value="OMPR_PHOB"/>
    <property type="match status" value="1"/>
</dbReference>
<dbReference type="InterPro" id="IPR039420">
    <property type="entry name" value="WalR-like"/>
</dbReference>
<dbReference type="GO" id="GO:0000156">
    <property type="term" value="F:phosphorelay response regulator activity"/>
    <property type="evidence" value="ECO:0007669"/>
    <property type="project" value="TreeGrafter"/>
</dbReference>
<evidence type="ECO:0000313" key="12">
    <source>
        <dbReference type="EMBL" id="AJP48737.1"/>
    </source>
</evidence>
<dbReference type="SUPFAM" id="SSF52172">
    <property type="entry name" value="CheY-like"/>
    <property type="match status" value="1"/>
</dbReference>
<comment type="subcellular location">
    <subcellularLocation>
        <location evidence="1">Cytoplasm</location>
    </subcellularLocation>
</comment>
<feature type="DNA-binding region" description="OmpR/PhoB-type" evidence="9">
    <location>
        <begin position="128"/>
        <end position="222"/>
    </location>
</feature>
<evidence type="ECO:0000256" key="7">
    <source>
        <dbReference type="ARBA" id="ARBA00023163"/>
    </source>
</evidence>
<dbReference type="GO" id="GO:0032993">
    <property type="term" value="C:protein-DNA complex"/>
    <property type="evidence" value="ECO:0007669"/>
    <property type="project" value="TreeGrafter"/>
</dbReference>
<feature type="domain" description="Response regulatory" evidence="10">
    <location>
        <begin position="2"/>
        <end position="120"/>
    </location>
</feature>
<keyword evidence="7" id="KW-0804">Transcription</keyword>
<keyword evidence="6 9" id="KW-0238">DNA-binding</keyword>
<proteinExistence type="predicted"/>
<dbReference type="PROSITE" id="PS50110">
    <property type="entry name" value="RESPONSE_REGULATORY"/>
    <property type="match status" value="1"/>
</dbReference>
<dbReference type="PANTHER" id="PTHR48111">
    <property type="entry name" value="REGULATOR OF RPOS"/>
    <property type="match status" value="1"/>
</dbReference>
<organism evidence="12 13">
    <name type="scientific">Rugosibacter aromaticivorans</name>
    <dbReference type="NCBI Taxonomy" id="1565605"/>
    <lineage>
        <taxon>Bacteria</taxon>
        <taxon>Pseudomonadati</taxon>
        <taxon>Pseudomonadota</taxon>
        <taxon>Betaproteobacteria</taxon>
        <taxon>Nitrosomonadales</taxon>
        <taxon>Sterolibacteriaceae</taxon>
        <taxon>Rugosibacter</taxon>
    </lineage>
</organism>
<dbReference type="SMART" id="SM00448">
    <property type="entry name" value="REC"/>
    <property type="match status" value="1"/>
</dbReference>
<dbReference type="Gene3D" id="1.10.10.10">
    <property type="entry name" value="Winged helix-like DNA-binding domain superfamily/Winged helix DNA-binding domain"/>
    <property type="match status" value="1"/>
</dbReference>
<feature type="modified residue" description="4-aspartylphosphate" evidence="8">
    <location>
        <position position="51"/>
    </location>
</feature>
<evidence type="ECO:0000259" key="11">
    <source>
        <dbReference type="PROSITE" id="PS51755"/>
    </source>
</evidence>
<dbReference type="GO" id="GO:0000976">
    <property type="term" value="F:transcription cis-regulatory region binding"/>
    <property type="evidence" value="ECO:0007669"/>
    <property type="project" value="TreeGrafter"/>
</dbReference>
<evidence type="ECO:0000256" key="2">
    <source>
        <dbReference type="ARBA" id="ARBA00022490"/>
    </source>
</evidence>
<dbReference type="CDD" id="cd17624">
    <property type="entry name" value="REC_OmpR_PmrA-like"/>
    <property type="match status" value="1"/>
</dbReference>
<feature type="domain" description="OmpR/PhoB-type" evidence="11">
    <location>
        <begin position="128"/>
        <end position="222"/>
    </location>
</feature>
<evidence type="ECO:0008006" key="14">
    <source>
        <dbReference type="Google" id="ProtNLM"/>
    </source>
</evidence>
<dbReference type="Gene3D" id="3.40.50.2300">
    <property type="match status" value="1"/>
</dbReference>
<dbReference type="HOGENOM" id="CLU_000445_30_1_4"/>
<dbReference type="KEGG" id="rbu:PG1C_10395"/>
<dbReference type="PATRIC" id="fig|1565605.3.peg.2212"/>
<dbReference type="InterPro" id="IPR011006">
    <property type="entry name" value="CheY-like_superfamily"/>
</dbReference>
<evidence type="ECO:0000256" key="4">
    <source>
        <dbReference type="ARBA" id="ARBA00023012"/>
    </source>
</evidence>
<gene>
    <name evidence="12" type="ORF">PG1C_10395</name>
</gene>
<dbReference type="FunFam" id="3.40.50.2300:FF:000002">
    <property type="entry name" value="DNA-binding response regulator PhoP"/>
    <property type="match status" value="1"/>
</dbReference>
<dbReference type="InterPro" id="IPR001867">
    <property type="entry name" value="OmpR/PhoB-type_DNA-bd"/>
</dbReference>
<evidence type="ECO:0000256" key="3">
    <source>
        <dbReference type="ARBA" id="ARBA00022553"/>
    </source>
</evidence>
<evidence type="ECO:0000256" key="6">
    <source>
        <dbReference type="ARBA" id="ARBA00023125"/>
    </source>
</evidence>
<evidence type="ECO:0000256" key="1">
    <source>
        <dbReference type="ARBA" id="ARBA00004496"/>
    </source>
</evidence>
<keyword evidence="4" id="KW-0902">Two-component regulatory system</keyword>
<dbReference type="GO" id="GO:0005829">
    <property type="term" value="C:cytosol"/>
    <property type="evidence" value="ECO:0007669"/>
    <property type="project" value="TreeGrafter"/>
</dbReference>
<dbReference type="Pfam" id="PF00072">
    <property type="entry name" value="Response_reg"/>
    <property type="match status" value="1"/>
</dbReference>
<dbReference type="Gene3D" id="6.10.250.690">
    <property type="match status" value="1"/>
</dbReference>
<keyword evidence="3 8" id="KW-0597">Phosphoprotein</keyword>
<dbReference type="InterPro" id="IPR001789">
    <property type="entry name" value="Sig_transdc_resp-reg_receiver"/>
</dbReference>
<dbReference type="InterPro" id="IPR036388">
    <property type="entry name" value="WH-like_DNA-bd_sf"/>
</dbReference>
<keyword evidence="13" id="KW-1185">Reference proteome</keyword>
<dbReference type="PANTHER" id="PTHR48111:SF35">
    <property type="entry name" value="TRANSCRIPTIONAL REGULATORY PROTEIN QSEB"/>
    <property type="match status" value="1"/>
</dbReference>
<evidence type="ECO:0000256" key="8">
    <source>
        <dbReference type="PROSITE-ProRule" id="PRU00169"/>
    </source>
</evidence>
<dbReference type="STRING" id="1565605.PG1C_10395"/>
<dbReference type="AlphaFoldDB" id="A0A0C5J0X5"/>
<sequence>MRILLVEDDPLLGDGLTAGLRQAGFAVDWVKDGFAADHALKSETFDLVVLDLGLPRLSGMEILQRLRQRPAEAGGNTPVLVLTARDATGDKVAGLDAGADDYLVKPVDLDELAARVRALTRRAARRTMPQIHHGELMLDPIARQVAQDGVGVELSAREFDLLQTLLENAGRVMTRTQLEGAIYGWRDEPDSNALEVHIHHLRRKLGNELIKTLRGIGYTISKT</sequence>